<dbReference type="AlphaFoldDB" id="A0A3B0RCF8"/>
<keyword evidence="1" id="KW-0732">Signal</keyword>
<evidence type="ECO:0000256" key="1">
    <source>
        <dbReference type="ARBA" id="ARBA00022729"/>
    </source>
</evidence>
<dbReference type="PANTHER" id="PTHR33376">
    <property type="match status" value="1"/>
</dbReference>
<dbReference type="Gene3D" id="3.40.190.170">
    <property type="entry name" value="Bacterial extracellular solute-binding protein, family 7"/>
    <property type="match status" value="1"/>
</dbReference>
<dbReference type="NCBIfam" id="TIGR00787">
    <property type="entry name" value="dctP"/>
    <property type="match status" value="1"/>
</dbReference>
<dbReference type="InterPro" id="IPR004682">
    <property type="entry name" value="TRAP_DctP"/>
</dbReference>
<dbReference type="GO" id="GO:0055085">
    <property type="term" value="P:transmembrane transport"/>
    <property type="evidence" value="ECO:0007669"/>
    <property type="project" value="InterPro"/>
</dbReference>
<dbReference type="PANTHER" id="PTHR33376:SF2">
    <property type="entry name" value="DICARBOXYLATE-BINDING PERIPLASMIC PROTEIN"/>
    <property type="match status" value="1"/>
</dbReference>
<keyword evidence="2" id="KW-1133">Transmembrane helix</keyword>
<dbReference type="CDD" id="cd13671">
    <property type="entry name" value="PBP2_TRAP_SBP_like_3"/>
    <property type="match status" value="1"/>
</dbReference>
<proteinExistence type="predicted"/>
<dbReference type="InterPro" id="IPR038404">
    <property type="entry name" value="TRAP_DctP_sf"/>
</dbReference>
<protein>
    <submittedName>
        <fullName evidence="3">TRAP-type C4-dicarboxylate transport system, periplasmic component</fullName>
    </submittedName>
</protein>
<feature type="transmembrane region" description="Helical" evidence="2">
    <location>
        <begin position="6"/>
        <end position="27"/>
    </location>
</feature>
<name>A0A3B0RCF8_9ZZZZ</name>
<evidence type="ECO:0000313" key="3">
    <source>
        <dbReference type="EMBL" id="VAV86606.1"/>
    </source>
</evidence>
<dbReference type="GO" id="GO:0030246">
    <property type="term" value="F:carbohydrate binding"/>
    <property type="evidence" value="ECO:0007669"/>
    <property type="project" value="TreeGrafter"/>
</dbReference>
<reference evidence="3" key="1">
    <citation type="submission" date="2018-06" db="EMBL/GenBank/DDBJ databases">
        <authorList>
            <person name="Zhirakovskaya E."/>
        </authorList>
    </citation>
    <scope>NUCLEOTIDE SEQUENCE</scope>
</reference>
<organism evidence="3">
    <name type="scientific">hydrothermal vent metagenome</name>
    <dbReference type="NCBI Taxonomy" id="652676"/>
    <lineage>
        <taxon>unclassified sequences</taxon>
        <taxon>metagenomes</taxon>
        <taxon>ecological metagenomes</taxon>
    </lineage>
</organism>
<dbReference type="GO" id="GO:0030288">
    <property type="term" value="C:outer membrane-bounded periplasmic space"/>
    <property type="evidence" value="ECO:0007669"/>
    <property type="project" value="InterPro"/>
</dbReference>
<sequence length="337" mass="37426">MSASPGRFVIAKIAAILLVVALSVYFLENKTTRPLISKSPIILHLAEALPESNPVTVAMRLFSDLVRKKTAGGVIVKVHSSAQLGQEPEAIEQVRLGIIDMTRINSVALANVSPAIGIFTLPYIFRNFDHKYKVLDGEVGAAVRRDMAQVGLIGFDYMEAGSRSFYTRTKIIKTLADLKGLKIRVQPSRITIRMMELLGAVPTPMNFGEVYSSLSTGVVDGAENDYVSYYTSGHYEVAPFYTEDNHLSPPAILIMNRDKFNSLPGEYQQSVREAAHEAALFERDFMRESNRKAKIKMLSVGVTIYVPDTAPFRAAVTPIYQEYPVFADLIRKINETE</sequence>
<accession>A0A3B0RCF8</accession>
<gene>
    <name evidence="3" type="ORF">MNBD_ALPHA02-2487</name>
</gene>
<keyword evidence="2" id="KW-0472">Membrane</keyword>
<feature type="transmembrane region" description="Helical" evidence="2">
    <location>
        <begin position="104"/>
        <end position="125"/>
    </location>
</feature>
<evidence type="ECO:0000256" key="2">
    <source>
        <dbReference type="SAM" id="Phobius"/>
    </source>
</evidence>
<dbReference type="Pfam" id="PF03480">
    <property type="entry name" value="DctP"/>
    <property type="match status" value="1"/>
</dbReference>
<dbReference type="PIRSF" id="PIRSF006470">
    <property type="entry name" value="DctB"/>
    <property type="match status" value="1"/>
</dbReference>
<dbReference type="EMBL" id="UOED01000011">
    <property type="protein sequence ID" value="VAV86606.1"/>
    <property type="molecule type" value="Genomic_DNA"/>
</dbReference>
<dbReference type="NCBIfam" id="NF037995">
    <property type="entry name" value="TRAP_S1"/>
    <property type="match status" value="1"/>
</dbReference>
<keyword evidence="2" id="KW-0812">Transmembrane</keyword>
<dbReference type="InterPro" id="IPR018389">
    <property type="entry name" value="DctP_fam"/>
</dbReference>